<keyword evidence="9" id="KW-1185">Reference proteome</keyword>
<dbReference type="Gene3D" id="3.40.50.300">
    <property type="entry name" value="P-loop containing nucleotide triphosphate hydrolases"/>
    <property type="match status" value="3"/>
</dbReference>
<evidence type="ECO:0000313" key="9">
    <source>
        <dbReference type="Proteomes" id="UP000198939"/>
    </source>
</evidence>
<dbReference type="Proteomes" id="UP000198939">
    <property type="component" value="Unassembled WGS sequence"/>
</dbReference>
<evidence type="ECO:0000313" key="8">
    <source>
        <dbReference type="Proteomes" id="UP000183063"/>
    </source>
</evidence>
<reference evidence="8" key="3">
    <citation type="submission" date="2016-10" db="EMBL/GenBank/DDBJ databases">
        <authorList>
            <person name="Wibberg D."/>
        </authorList>
    </citation>
    <scope>NUCLEOTIDE SEQUENCE [LARGE SCALE GENOMIC DNA]</scope>
</reference>
<dbReference type="SUPFAM" id="SSF52540">
    <property type="entry name" value="P-loop containing nucleoside triphosphate hydrolases"/>
    <property type="match status" value="1"/>
</dbReference>
<dbReference type="InterPro" id="IPR050534">
    <property type="entry name" value="Coronavir_polyprotein_1ab"/>
</dbReference>
<dbReference type="EMBL" id="FNXB01000018">
    <property type="protein sequence ID" value="SEH99947.1"/>
    <property type="molecule type" value="Genomic_DNA"/>
</dbReference>
<proteinExistence type="predicted"/>
<evidence type="ECO:0000313" key="6">
    <source>
        <dbReference type="EMBL" id="SEH99947.1"/>
    </source>
</evidence>
<evidence type="ECO:0000256" key="1">
    <source>
        <dbReference type="ARBA" id="ARBA00022741"/>
    </source>
</evidence>
<dbReference type="EMBL" id="FOCV01000015">
    <property type="protein sequence ID" value="SEO33846.1"/>
    <property type="molecule type" value="Genomic_DNA"/>
</dbReference>
<reference evidence="6" key="2">
    <citation type="submission" date="2016-10" db="EMBL/GenBank/DDBJ databases">
        <authorList>
            <person name="de Groot N.N."/>
        </authorList>
    </citation>
    <scope>NUCLEOTIDE SEQUENCE [LARGE SCALE GENOMIC DNA]</scope>
    <source>
        <strain evidence="6">CCBAU85039</strain>
    </source>
</reference>
<evidence type="ECO:0000256" key="3">
    <source>
        <dbReference type="ARBA" id="ARBA00022806"/>
    </source>
</evidence>
<dbReference type="InterPro" id="IPR041679">
    <property type="entry name" value="DNA2/NAM7-like_C"/>
</dbReference>
<keyword evidence="1" id="KW-0547">Nucleotide-binding</keyword>
<accession>A0A1H8NW17</accession>
<dbReference type="STRING" id="501024.RTCCBAU85039_3599"/>
<organism evidence="6 8">
    <name type="scientific">Rhizobium tibeticum</name>
    <dbReference type="NCBI Taxonomy" id="501024"/>
    <lineage>
        <taxon>Bacteria</taxon>
        <taxon>Pseudomonadati</taxon>
        <taxon>Pseudomonadota</taxon>
        <taxon>Alphaproteobacteria</taxon>
        <taxon>Hyphomicrobiales</taxon>
        <taxon>Rhizobiaceae</taxon>
        <taxon>Rhizobium/Agrobacterium group</taxon>
        <taxon>Rhizobium</taxon>
    </lineage>
</organism>
<keyword evidence="4" id="KW-0067">ATP-binding</keyword>
<evidence type="ECO:0000256" key="4">
    <source>
        <dbReference type="ARBA" id="ARBA00022840"/>
    </source>
</evidence>
<keyword evidence="3 6" id="KW-0347">Helicase</keyword>
<dbReference type="Pfam" id="PF13087">
    <property type="entry name" value="AAA_12"/>
    <property type="match status" value="1"/>
</dbReference>
<evidence type="ECO:0000313" key="7">
    <source>
        <dbReference type="EMBL" id="SEO33846.1"/>
    </source>
</evidence>
<feature type="domain" description="DNA2/NAM7 helicase-like C-terminal" evidence="5">
    <location>
        <begin position="742"/>
        <end position="930"/>
    </location>
</feature>
<protein>
    <submittedName>
        <fullName evidence="7">Part of AAA domain-containing protein</fullName>
    </submittedName>
    <submittedName>
        <fullName evidence="6">Putative DNA helicase</fullName>
    </submittedName>
</protein>
<evidence type="ECO:0000256" key="2">
    <source>
        <dbReference type="ARBA" id="ARBA00022801"/>
    </source>
</evidence>
<evidence type="ECO:0000259" key="5">
    <source>
        <dbReference type="Pfam" id="PF13087"/>
    </source>
</evidence>
<dbReference type="GO" id="GO:0005524">
    <property type="term" value="F:ATP binding"/>
    <property type="evidence" value="ECO:0007669"/>
    <property type="project" value="UniProtKB-KW"/>
</dbReference>
<dbReference type="PANTHER" id="PTHR43788">
    <property type="entry name" value="DNA2/NAM7 HELICASE FAMILY MEMBER"/>
    <property type="match status" value="1"/>
</dbReference>
<dbReference type="InterPro" id="IPR027417">
    <property type="entry name" value="P-loop_NTPase"/>
</dbReference>
<dbReference type="Proteomes" id="UP000183063">
    <property type="component" value="Unassembled WGS sequence"/>
</dbReference>
<dbReference type="AlphaFoldDB" id="A0A1H8NW17"/>
<reference evidence="7 9" key="1">
    <citation type="submission" date="2016-10" db="EMBL/GenBank/DDBJ databases">
        <authorList>
            <person name="Varghese N."/>
            <person name="Submissions S."/>
        </authorList>
    </citation>
    <scope>NUCLEOTIDE SEQUENCE [LARGE SCALE GENOMIC DNA]</scope>
    <source>
        <strain evidence="7 9">CGMCC 1.7071</strain>
    </source>
</reference>
<gene>
    <name evidence="6" type="ORF">RTCCBAU85039_3599</name>
    <name evidence="7" type="ORF">SAMN05216228_1015109</name>
</gene>
<keyword evidence="2" id="KW-0378">Hydrolase</keyword>
<dbReference type="GO" id="GO:0043139">
    <property type="term" value="F:5'-3' DNA helicase activity"/>
    <property type="evidence" value="ECO:0007669"/>
    <property type="project" value="TreeGrafter"/>
</dbReference>
<name>A0A1H8NW17_9HYPH</name>
<dbReference type="PANTHER" id="PTHR43788:SF8">
    <property type="entry name" value="DNA-BINDING PROTEIN SMUBP-2"/>
    <property type="match status" value="1"/>
</dbReference>
<sequence length="973" mass="107076">MLLFPNQSWSCRMREQALRVLKYWEHVERYSAPIAEDAGERSVDMTVSHIVDKNVPWLSIADSNRSFRHFVRYGITNLDACDEILVRRWSPLAKDPEDSHSEGDRYTFAGVFAVSDQGTAEKGSLVVSRFLYELAAALETTDVTFSEYADALAREFKARLKARSKPLAVAAALADRAFLVLQLPPHLRAAMKCVVVTRSKPIARNKPARKVRDSRVFSSVYPDLLRGLQSDVEDGVIIGAAWDLLTMQPAASDFDAVGDAVVLETLQTERYPSARWPSDFSLSPQQQVAVNELFPRLENGGVFSINGPPGTGKTTLLMDVIAEIIARRAEILRRYDDPLTAFTPAGGGGAQFMIDHALHDFLIAVASSNNGAVANLTLELPKREKIGRRYGDQLSYLSGLAQNLMAQHRVMSNAWGAISVPLGNRQNKDRCAASIAEALDGASLFENCDVDDWQVARDEYAAAKAKLEEIKAAHLRLSELLRAADELRSIHARIGTVPGATVTTLRSATHAGALAVRQLPDRTDAADAVLARAMEQIDQVVEELGIVVTQSAFLNAEPQARAEMLVGTSAALEAARAELFIAAMKLHQSFVYHAWERIGPNLSAWIELNSGKGSGQPASIAGHLWSTFSLLVPVVSSTFCSFATTFGRFDRGAIPWLIVDEAGQACSHHAIDAVSRAKRAIVVGDPFQIEPICTISAAVDNALAAKLGVPPEFRCKSTSLQTLADRINPFGANRNGKWIGAPLRVHRRCAEPMFSIANGLAYDQSMVLGHETTEREARLTIQRPMFGPSAWINVVGTSEMPNDFYVPEEGALAQLIVCSYIKYQVSERGEPKLPDLFLISPFRKVAIGLKQRLLDDAPEVFGDLAPALVEDWIDRSVGTVHSFQGKEAETVLLVLGAKRSSSIQWALEAPNIMNVAVTRARRRLYIIGNRANWLRDQRRDRWMLGTNDRWLIEADAARAMFSSQPRKPILRVV</sequence>
<dbReference type="GO" id="GO:0016787">
    <property type="term" value="F:hydrolase activity"/>
    <property type="evidence" value="ECO:0007669"/>
    <property type="project" value="UniProtKB-KW"/>
</dbReference>